<evidence type="ECO:0000313" key="3">
    <source>
        <dbReference type="Proteomes" id="UP000766486"/>
    </source>
</evidence>
<keyword evidence="1" id="KW-1133">Transmembrane helix</keyword>
<keyword evidence="1" id="KW-0812">Transmembrane</keyword>
<sequence>MFSPEVQRNYWVVSALLPVIYYFMITIFNISPVAFMRLADMSVAPSMYFAIYQPTTELAETAYRLAVGVHLLCLGAYTSGTGIPMLIGARHAYLVHYWMVFNVLGFFEAFKRRAPERRANAFYSFLLEFSTNPGLGCFAKTLAFIVSSAFFFVFVLVSFTLAELFTGVQIRRDPPGIHELGFFAIFTKMGSLIAEFLYFLLVTDFGLFGTVE</sequence>
<evidence type="ECO:0000256" key="1">
    <source>
        <dbReference type="SAM" id="Phobius"/>
    </source>
</evidence>
<comment type="caution">
    <text evidence="2">The sequence shown here is derived from an EMBL/GenBank/DDBJ whole genome shotgun (WGS) entry which is preliminary data.</text>
</comment>
<gene>
    <name evidence="2" type="ORF">CLO192961_LOCUS248225</name>
</gene>
<protein>
    <submittedName>
        <fullName evidence="2">Uncharacterized protein</fullName>
    </submittedName>
</protein>
<name>A0ABY6UCQ1_BIOOC</name>
<dbReference type="EMBL" id="CABFNS010000795">
    <property type="protein sequence ID" value="VUC28926.1"/>
    <property type="molecule type" value="Genomic_DNA"/>
</dbReference>
<feature type="transmembrane region" description="Helical" evidence="1">
    <location>
        <begin position="20"/>
        <end position="39"/>
    </location>
</feature>
<accession>A0ABY6UCQ1</accession>
<dbReference type="Proteomes" id="UP000766486">
    <property type="component" value="Unassembled WGS sequence"/>
</dbReference>
<keyword evidence="3" id="KW-1185">Reference proteome</keyword>
<evidence type="ECO:0000313" key="2">
    <source>
        <dbReference type="EMBL" id="VUC28926.1"/>
    </source>
</evidence>
<reference evidence="2 3" key="1">
    <citation type="submission" date="2019-06" db="EMBL/GenBank/DDBJ databases">
        <authorList>
            <person name="Broberg M."/>
        </authorList>
    </citation>
    <scope>NUCLEOTIDE SEQUENCE [LARGE SCALE GENOMIC DNA]</scope>
</reference>
<organism evidence="2 3">
    <name type="scientific">Bionectria ochroleuca</name>
    <name type="common">Gliocladium roseum</name>
    <dbReference type="NCBI Taxonomy" id="29856"/>
    <lineage>
        <taxon>Eukaryota</taxon>
        <taxon>Fungi</taxon>
        <taxon>Dikarya</taxon>
        <taxon>Ascomycota</taxon>
        <taxon>Pezizomycotina</taxon>
        <taxon>Sordariomycetes</taxon>
        <taxon>Hypocreomycetidae</taxon>
        <taxon>Hypocreales</taxon>
        <taxon>Bionectriaceae</taxon>
        <taxon>Clonostachys</taxon>
    </lineage>
</organism>
<feature type="transmembrane region" description="Helical" evidence="1">
    <location>
        <begin position="149"/>
        <end position="168"/>
    </location>
</feature>
<feature type="transmembrane region" description="Helical" evidence="1">
    <location>
        <begin position="65"/>
        <end position="87"/>
    </location>
</feature>
<feature type="transmembrane region" description="Helical" evidence="1">
    <location>
        <begin position="180"/>
        <end position="201"/>
    </location>
</feature>
<keyword evidence="1" id="KW-0472">Membrane</keyword>
<proteinExistence type="predicted"/>
<feature type="transmembrane region" description="Helical" evidence="1">
    <location>
        <begin position="93"/>
        <end position="110"/>
    </location>
</feature>